<protein>
    <submittedName>
        <fullName evidence="1">mRNA interferase HigB</fullName>
    </submittedName>
</protein>
<sequence length="101" mass="11865">MRVIAISSLRDFWDRHGDAEQPLRAWFEEARHAQWESPSDIKALYRHASVLQSGRVVFNIAGNKYRLVVAIDYLLQICYIKFVGTHAEYDQIDAQTVKWRK</sequence>
<dbReference type="GO" id="GO:0110001">
    <property type="term" value="C:toxin-antitoxin complex"/>
    <property type="evidence" value="ECO:0007669"/>
    <property type="project" value="InterPro"/>
</dbReference>
<gene>
    <name evidence="1" type="ORF">C3B54_111213</name>
</gene>
<accession>A0A2L2BR64</accession>
<dbReference type="InterPro" id="IPR018669">
    <property type="entry name" value="Toxin_HigB"/>
</dbReference>
<dbReference type="GO" id="GO:0003723">
    <property type="term" value="F:RNA binding"/>
    <property type="evidence" value="ECO:0007669"/>
    <property type="project" value="InterPro"/>
</dbReference>
<evidence type="ECO:0000313" key="1">
    <source>
        <dbReference type="EMBL" id="AVG24164.1"/>
    </source>
</evidence>
<proteinExistence type="predicted"/>
<evidence type="ECO:0000313" key="2">
    <source>
        <dbReference type="Proteomes" id="UP000243077"/>
    </source>
</evidence>
<dbReference type="AlphaFoldDB" id="A0A2L2BR64"/>
<dbReference type="Proteomes" id="UP000243077">
    <property type="component" value="Chromosome"/>
</dbReference>
<dbReference type="OrthoDB" id="9799912at2"/>
<keyword evidence="2" id="KW-1185">Reference proteome</keyword>
<dbReference type="EMBL" id="CP026923">
    <property type="protein sequence ID" value="AVG24164.1"/>
    <property type="molecule type" value="Genomic_DNA"/>
</dbReference>
<dbReference type="GO" id="GO:0004519">
    <property type="term" value="F:endonuclease activity"/>
    <property type="evidence" value="ECO:0007669"/>
    <property type="project" value="InterPro"/>
</dbReference>
<organism evidence="1 2">
    <name type="scientific">Pontimonas salivibrio</name>
    <dbReference type="NCBI Taxonomy" id="1159327"/>
    <lineage>
        <taxon>Bacteria</taxon>
        <taxon>Bacillati</taxon>
        <taxon>Actinomycetota</taxon>
        <taxon>Actinomycetes</taxon>
        <taxon>Micrococcales</taxon>
        <taxon>Microbacteriaceae</taxon>
        <taxon>Pontimonas</taxon>
    </lineage>
</organism>
<dbReference type="RefSeq" id="WP_104913679.1">
    <property type="nucleotide sequence ID" value="NZ_CP026923.1"/>
</dbReference>
<name>A0A2L2BR64_9MICO</name>
<dbReference type="KEGG" id="psai:C3B54_111213"/>
<dbReference type="Pfam" id="PF09907">
    <property type="entry name" value="HigB_toxin"/>
    <property type="match status" value="1"/>
</dbReference>
<reference evidence="1 2" key="1">
    <citation type="submission" date="2018-02" db="EMBL/GenBank/DDBJ databases">
        <title>Complete genome of the streamlined marine actinobacterium Pontimonas salivibrio CL-TW6 adapted to coastal planktonic lifestype.</title>
        <authorList>
            <person name="Cho B.C."/>
            <person name="Hardies S.C."/>
            <person name="Jang G.I."/>
            <person name="Hwang C.Y."/>
        </authorList>
    </citation>
    <scope>NUCLEOTIDE SEQUENCE [LARGE SCALE GENOMIC DNA]</scope>
    <source>
        <strain evidence="1 2">CL-TW6</strain>
    </source>
</reference>